<dbReference type="EMBL" id="CP127294">
    <property type="protein sequence ID" value="WIX77808.1"/>
    <property type="molecule type" value="Genomic_DNA"/>
</dbReference>
<sequence length="335" mass="36390">MDRRLHFVGTLPQFADADEAFRWQRGELAGQLRRISGGETGKRLQWFVPVVKELKRSGAVRVVKDGDWTGYDDTDRLAARRLEPGQIPLHIADDALAEFELLRASGNPATAGEPLQVGAPGYLDMALFIFGPLGVVKHARAFLRAAQAQISRVQAAEGDRVVFQLELPLALIAVTAAPPPLRRLVAELMAFLVPRQAARAPEGTRFGVHLCFGDLGHRALRQPRSAAPMVALANAVVRRWPVGRPLDFVHLPMSGGDEPPPAAAFYAPLRRLRPGSAVVVAGIAHERQDERAQLTVRDHVETALGRPVDLATSCGLGRRSPAQAEGAVTRMRALL</sequence>
<dbReference type="Proteomes" id="UP001236014">
    <property type="component" value="Chromosome"/>
</dbReference>
<gene>
    <name evidence="1" type="ORF">QRX50_41480</name>
</gene>
<proteinExistence type="predicted"/>
<dbReference type="InterPro" id="IPR038071">
    <property type="entry name" value="UROD/MetE-like_sf"/>
</dbReference>
<dbReference type="SUPFAM" id="SSF51726">
    <property type="entry name" value="UROD/MetE-like"/>
    <property type="match status" value="1"/>
</dbReference>
<keyword evidence="2" id="KW-1185">Reference proteome</keyword>
<name>A0A9Y2IFV8_9PSEU</name>
<evidence type="ECO:0000313" key="2">
    <source>
        <dbReference type="Proteomes" id="UP001236014"/>
    </source>
</evidence>
<organism evidence="1 2">
    <name type="scientific">Amycolatopsis carbonis</name>
    <dbReference type="NCBI Taxonomy" id="715471"/>
    <lineage>
        <taxon>Bacteria</taxon>
        <taxon>Bacillati</taxon>
        <taxon>Actinomycetota</taxon>
        <taxon>Actinomycetes</taxon>
        <taxon>Pseudonocardiales</taxon>
        <taxon>Pseudonocardiaceae</taxon>
        <taxon>Amycolatopsis</taxon>
    </lineage>
</organism>
<dbReference type="KEGG" id="acab:QRX50_41480"/>
<reference evidence="1 2" key="1">
    <citation type="submission" date="2023-06" db="EMBL/GenBank/DDBJ databases">
        <authorList>
            <person name="Oyuntsetseg B."/>
            <person name="Kim S.B."/>
        </authorList>
    </citation>
    <scope>NUCLEOTIDE SEQUENCE [LARGE SCALE GENOMIC DNA]</scope>
    <source>
        <strain evidence="1 2">2-15</strain>
    </source>
</reference>
<accession>A0A9Y2IFV8</accession>
<dbReference type="RefSeq" id="WP_285968545.1">
    <property type="nucleotide sequence ID" value="NZ_CP127294.1"/>
</dbReference>
<dbReference type="AlphaFoldDB" id="A0A9Y2IFV8"/>
<evidence type="ECO:0000313" key="1">
    <source>
        <dbReference type="EMBL" id="WIX77808.1"/>
    </source>
</evidence>
<protein>
    <submittedName>
        <fullName evidence="1">Uncharacterized protein</fullName>
    </submittedName>
</protein>